<comment type="caution">
    <text evidence="2">The sequence shown here is derived from an EMBL/GenBank/DDBJ whole genome shotgun (WGS) entry which is preliminary data.</text>
</comment>
<dbReference type="EMBL" id="JAHTGR010000033">
    <property type="protein sequence ID" value="MBV6325452.1"/>
    <property type="molecule type" value="Genomic_DNA"/>
</dbReference>
<dbReference type="InterPro" id="IPR001633">
    <property type="entry name" value="EAL_dom"/>
</dbReference>
<evidence type="ECO:0000313" key="4">
    <source>
        <dbReference type="Proteomes" id="UP001155901"/>
    </source>
</evidence>
<evidence type="ECO:0000313" key="3">
    <source>
        <dbReference type="EMBL" id="MCP2012647.1"/>
    </source>
</evidence>
<reference evidence="2" key="1">
    <citation type="submission" date="2021-07" db="EMBL/GenBank/DDBJ databases">
        <title>Characterization of violacein-producing bacteria and related species.</title>
        <authorList>
            <person name="Wilson H.S."/>
            <person name="De Leon M.E."/>
        </authorList>
    </citation>
    <scope>NUCLEOTIDE SEQUENCE</scope>
    <source>
        <strain evidence="2">HSC-15S17</strain>
    </source>
</reference>
<evidence type="ECO:0000313" key="5">
    <source>
        <dbReference type="Proteomes" id="UP001162889"/>
    </source>
</evidence>
<dbReference type="Proteomes" id="UP001155901">
    <property type="component" value="Unassembled WGS sequence"/>
</dbReference>
<dbReference type="EMBL" id="JALJZU010000024">
    <property type="protein sequence ID" value="MCP2012647.1"/>
    <property type="molecule type" value="Genomic_DNA"/>
</dbReference>
<protein>
    <submittedName>
        <fullName evidence="2 3">EAL domain-containing protein</fullName>
    </submittedName>
</protein>
<feature type="domain" description="EAL" evidence="1">
    <location>
        <begin position="5"/>
        <end position="238"/>
    </location>
</feature>
<sequence>MLHCKKISASDIMDGLRRREFRAFFQPIVDVSSGRVATLETTVRWGHPIFGLLVPAEFLCEADQYGLLDQVAVQFLDDTIATVVNWRRQGFCVSLDLYAPVQAHLSGAVLRDEFTRREMTKSVALSGLSEFSLIFENDLHAHSLNELLSCKFSLNDCTDTREALTSAFNRSHVPPSATTVYGVDTLLKWYVSREHGVSRAQGDFICPAMTARDLGAGLVQWHQLFRGMHAFDELLQST</sequence>
<evidence type="ECO:0000313" key="2">
    <source>
        <dbReference type="EMBL" id="MBV6325452.1"/>
    </source>
</evidence>
<reference evidence="3" key="2">
    <citation type="submission" date="2022-03" db="EMBL/GenBank/DDBJ databases">
        <title>Genome Encyclopedia of Bacteria and Archaea VI: Functional Genomics of Type Strains.</title>
        <authorList>
            <person name="Whitman W."/>
        </authorList>
    </citation>
    <scope>NUCLEOTIDE SEQUENCE</scope>
    <source>
        <strain evidence="3">HSC-15S17</strain>
    </source>
</reference>
<dbReference type="Pfam" id="PF00563">
    <property type="entry name" value="EAL"/>
    <property type="match status" value="1"/>
</dbReference>
<dbReference type="PANTHER" id="PTHR33121">
    <property type="entry name" value="CYCLIC DI-GMP PHOSPHODIESTERASE PDEF"/>
    <property type="match status" value="1"/>
</dbReference>
<dbReference type="SMART" id="SM00052">
    <property type="entry name" value="EAL"/>
    <property type="match status" value="1"/>
</dbReference>
<name>A0AA41L8K6_9BURK</name>
<dbReference type="GO" id="GO:0071111">
    <property type="term" value="F:cyclic-guanylate-specific phosphodiesterase activity"/>
    <property type="evidence" value="ECO:0007669"/>
    <property type="project" value="InterPro"/>
</dbReference>
<dbReference type="AlphaFoldDB" id="A0AA41L8K6"/>
<keyword evidence="5" id="KW-1185">Reference proteome</keyword>
<dbReference type="PROSITE" id="PS50883">
    <property type="entry name" value="EAL"/>
    <property type="match status" value="1"/>
</dbReference>
<dbReference type="RefSeq" id="WP_217946336.1">
    <property type="nucleotide sequence ID" value="NZ_JAHTGR010000033.1"/>
</dbReference>
<organism evidence="2 4">
    <name type="scientific">Duganella violaceipulchra</name>
    <dbReference type="NCBI Taxonomy" id="2849652"/>
    <lineage>
        <taxon>Bacteria</taxon>
        <taxon>Pseudomonadati</taxon>
        <taxon>Pseudomonadota</taxon>
        <taxon>Betaproteobacteria</taxon>
        <taxon>Burkholderiales</taxon>
        <taxon>Oxalobacteraceae</taxon>
        <taxon>Telluria group</taxon>
        <taxon>Duganella</taxon>
    </lineage>
</organism>
<proteinExistence type="predicted"/>
<evidence type="ECO:0000259" key="1">
    <source>
        <dbReference type="PROSITE" id="PS50883"/>
    </source>
</evidence>
<gene>
    <name evidence="2" type="ORF">KVP70_31550</name>
    <name evidence="3" type="ORF">L1274_006418</name>
</gene>
<dbReference type="InterPro" id="IPR050706">
    <property type="entry name" value="Cyclic-di-GMP_PDE-like"/>
</dbReference>
<dbReference type="Proteomes" id="UP001162889">
    <property type="component" value="Unassembled WGS sequence"/>
</dbReference>
<accession>A0AA41L8K6</accession>
<dbReference type="PANTHER" id="PTHR33121:SF71">
    <property type="entry name" value="OXYGEN SENSOR PROTEIN DOSP"/>
    <property type="match status" value="1"/>
</dbReference>